<evidence type="ECO:0000313" key="2">
    <source>
        <dbReference type="EMBL" id="GBP70937.1"/>
    </source>
</evidence>
<dbReference type="OrthoDB" id="5346094at2759"/>
<reference evidence="2 3" key="1">
    <citation type="journal article" date="2019" name="Commun. Biol.">
        <title>The bagworm genome reveals a unique fibroin gene that provides high tensile strength.</title>
        <authorList>
            <person name="Kono N."/>
            <person name="Nakamura H."/>
            <person name="Ohtoshi R."/>
            <person name="Tomita M."/>
            <person name="Numata K."/>
            <person name="Arakawa K."/>
        </authorList>
    </citation>
    <scope>NUCLEOTIDE SEQUENCE [LARGE SCALE GENOMIC DNA]</scope>
</reference>
<sequence length="274" mass="29675">MKMTMSTSSTMSSRVHRKVMRAPHKRSHHGKTPLPGNMMHLGKFGKLAHYAQAHTLRPPEPCGDSNDSGLGADHDQRLLHNSYEISQTLIDDGRSVEKLQRPNSDLALDPAHGLLGFRRGRRVALRALRCYEGIYPLRDMYSDSVHNILDGPVSAPTAYLQTTSASETKLSNLQCLHAEFTELSRGHFSELAGGVSLGGYLNFHERFLNPNSEMSTMFPTAQSGRASAAAAARPPLTSSGRSKLSGVGADASDGCADSARRLPKGRSRAPLSVS</sequence>
<feature type="region of interest" description="Disordered" evidence="1">
    <location>
        <begin position="1"/>
        <end position="36"/>
    </location>
</feature>
<dbReference type="EMBL" id="BGZK01001092">
    <property type="protein sequence ID" value="GBP70937.1"/>
    <property type="molecule type" value="Genomic_DNA"/>
</dbReference>
<evidence type="ECO:0000313" key="3">
    <source>
        <dbReference type="Proteomes" id="UP000299102"/>
    </source>
</evidence>
<dbReference type="AlphaFoldDB" id="A0A4C1Y8U8"/>
<name>A0A4C1Y8U8_EUMVA</name>
<comment type="caution">
    <text evidence="2">The sequence shown here is derived from an EMBL/GenBank/DDBJ whole genome shotgun (WGS) entry which is preliminary data.</text>
</comment>
<protein>
    <submittedName>
        <fullName evidence="2">Uncharacterized protein</fullName>
    </submittedName>
</protein>
<evidence type="ECO:0000256" key="1">
    <source>
        <dbReference type="SAM" id="MobiDB-lite"/>
    </source>
</evidence>
<proteinExistence type="predicted"/>
<dbReference type="Proteomes" id="UP000299102">
    <property type="component" value="Unassembled WGS sequence"/>
</dbReference>
<organism evidence="2 3">
    <name type="scientific">Eumeta variegata</name>
    <name type="common">Bagworm moth</name>
    <name type="synonym">Eumeta japonica</name>
    <dbReference type="NCBI Taxonomy" id="151549"/>
    <lineage>
        <taxon>Eukaryota</taxon>
        <taxon>Metazoa</taxon>
        <taxon>Ecdysozoa</taxon>
        <taxon>Arthropoda</taxon>
        <taxon>Hexapoda</taxon>
        <taxon>Insecta</taxon>
        <taxon>Pterygota</taxon>
        <taxon>Neoptera</taxon>
        <taxon>Endopterygota</taxon>
        <taxon>Lepidoptera</taxon>
        <taxon>Glossata</taxon>
        <taxon>Ditrysia</taxon>
        <taxon>Tineoidea</taxon>
        <taxon>Psychidae</taxon>
        <taxon>Oiketicinae</taxon>
        <taxon>Eumeta</taxon>
    </lineage>
</organism>
<accession>A0A4C1Y8U8</accession>
<feature type="compositionally biased region" description="Low complexity" evidence="1">
    <location>
        <begin position="1"/>
        <end position="13"/>
    </location>
</feature>
<feature type="region of interest" description="Disordered" evidence="1">
    <location>
        <begin position="225"/>
        <end position="274"/>
    </location>
</feature>
<feature type="compositionally biased region" description="Low complexity" evidence="1">
    <location>
        <begin position="245"/>
        <end position="257"/>
    </location>
</feature>
<gene>
    <name evidence="2" type="ORF">EVAR_48944_1</name>
</gene>
<keyword evidence="3" id="KW-1185">Reference proteome</keyword>
<feature type="compositionally biased region" description="Basic residues" evidence="1">
    <location>
        <begin position="14"/>
        <end position="31"/>
    </location>
</feature>